<proteinExistence type="predicted"/>
<protein>
    <submittedName>
        <fullName evidence="1">Uncharacterized protein</fullName>
    </submittedName>
</protein>
<name>A0A8D9DII2_BRACM</name>
<gene>
    <name evidence="1" type="ORF">BRAPAZ1V2_A05P28420.2</name>
</gene>
<dbReference type="EMBL" id="LS974621">
    <property type="protein sequence ID" value="CAG7876321.1"/>
    <property type="molecule type" value="Genomic_DNA"/>
</dbReference>
<organism evidence="1 2">
    <name type="scientific">Brassica campestris</name>
    <name type="common">Field mustard</name>
    <dbReference type="NCBI Taxonomy" id="3711"/>
    <lineage>
        <taxon>Eukaryota</taxon>
        <taxon>Viridiplantae</taxon>
        <taxon>Streptophyta</taxon>
        <taxon>Embryophyta</taxon>
        <taxon>Tracheophyta</taxon>
        <taxon>Spermatophyta</taxon>
        <taxon>Magnoliopsida</taxon>
        <taxon>eudicotyledons</taxon>
        <taxon>Gunneridae</taxon>
        <taxon>Pentapetalae</taxon>
        <taxon>rosids</taxon>
        <taxon>malvids</taxon>
        <taxon>Brassicales</taxon>
        <taxon>Brassicaceae</taxon>
        <taxon>Brassiceae</taxon>
        <taxon>Brassica</taxon>
    </lineage>
</organism>
<reference evidence="1 2" key="1">
    <citation type="submission" date="2021-07" db="EMBL/GenBank/DDBJ databases">
        <authorList>
            <consortium name="Genoscope - CEA"/>
            <person name="William W."/>
        </authorList>
    </citation>
    <scope>NUCLEOTIDE SEQUENCE [LARGE SCALE GENOMIC DNA]</scope>
</reference>
<feature type="non-terminal residue" evidence="1">
    <location>
        <position position="1"/>
    </location>
</feature>
<accession>A0A8D9DII2</accession>
<evidence type="ECO:0000313" key="2">
    <source>
        <dbReference type="Proteomes" id="UP000694005"/>
    </source>
</evidence>
<sequence>LGFGQTFALERRLLEKSSDGRLLKKSSLEKSNIVNCKSNPADFL</sequence>
<evidence type="ECO:0000313" key="1">
    <source>
        <dbReference type="EMBL" id="CAG7876321.1"/>
    </source>
</evidence>
<dbReference type="AlphaFoldDB" id="A0A8D9DII2"/>
<dbReference type="Proteomes" id="UP000694005">
    <property type="component" value="Chromosome A05"/>
</dbReference>